<feature type="chain" id="PRO_5035857701" description="Transmembrane protein" evidence="2">
    <location>
        <begin position="18"/>
        <end position="1272"/>
    </location>
</feature>
<gene>
    <name evidence="3" type="ORF">POCTA_138.1.T0440006</name>
</gene>
<reference evidence="3" key="1">
    <citation type="submission" date="2021-01" db="EMBL/GenBank/DDBJ databases">
        <authorList>
            <consortium name="Genoscope - CEA"/>
            <person name="William W."/>
        </authorList>
    </citation>
    <scope>NUCLEOTIDE SEQUENCE</scope>
</reference>
<evidence type="ECO:0000313" key="4">
    <source>
        <dbReference type="Proteomes" id="UP000683925"/>
    </source>
</evidence>
<dbReference type="AlphaFoldDB" id="A0A8S1UGN7"/>
<dbReference type="Proteomes" id="UP000683925">
    <property type="component" value="Unassembled WGS sequence"/>
</dbReference>
<evidence type="ECO:0000256" key="1">
    <source>
        <dbReference type="SAM" id="Phobius"/>
    </source>
</evidence>
<organism evidence="3 4">
    <name type="scientific">Paramecium octaurelia</name>
    <dbReference type="NCBI Taxonomy" id="43137"/>
    <lineage>
        <taxon>Eukaryota</taxon>
        <taxon>Sar</taxon>
        <taxon>Alveolata</taxon>
        <taxon>Ciliophora</taxon>
        <taxon>Intramacronucleata</taxon>
        <taxon>Oligohymenophorea</taxon>
        <taxon>Peniculida</taxon>
        <taxon>Parameciidae</taxon>
        <taxon>Paramecium</taxon>
    </lineage>
</organism>
<proteinExistence type="predicted"/>
<comment type="caution">
    <text evidence="3">The sequence shown here is derived from an EMBL/GenBank/DDBJ whole genome shotgun (WGS) entry which is preliminary data.</text>
</comment>
<keyword evidence="2" id="KW-0732">Signal</keyword>
<keyword evidence="4" id="KW-1185">Reference proteome</keyword>
<evidence type="ECO:0000313" key="3">
    <source>
        <dbReference type="EMBL" id="CAD8163745.1"/>
    </source>
</evidence>
<protein>
    <recommendedName>
        <fullName evidence="5">Transmembrane protein</fullName>
    </recommendedName>
</protein>
<accession>A0A8S1UGN7</accession>
<name>A0A8S1UGN7_PAROT</name>
<evidence type="ECO:0008006" key="5">
    <source>
        <dbReference type="Google" id="ProtNLM"/>
    </source>
</evidence>
<keyword evidence="1" id="KW-0812">Transmembrane</keyword>
<evidence type="ECO:0000256" key="2">
    <source>
        <dbReference type="SAM" id="SignalP"/>
    </source>
</evidence>
<sequence length="1272" mass="152078">MEKFLIFLGCLFYQIESITTKCEEINQQPWINCYQYIQNCLSLQGDEEDYSMVQNIDHDVLQKSFLIPYKKEPILTRIINNLDNQKIQEKFICSLFLDYEYYISCINFDLVFYEELDNYREERKFQTKISSQENCFEMFESNNGSFRIFCLGSFTLKQYQVNLQGITTIIQEHDASDQISDFCKIKQKAWNENYLILVFYRCSKWKVLMIRNQDVKIILAAQMENKETQLQSYSFIQDVSFCEFHEVYQIFYLVENFGYLKCQIYGNQSTLEFFSFKNLKRLQQVLLQKRCQNMIFIDQLEDNRTRIFGSQSFVGITLDQKFDIDNIHYKSDLIFLQNQFELKILIDTQINQTYQISNTSLHFFQFNNFFCQFDIDIQGLQFYKINPISPFIKPKKQYIFFILKDDLFRQRALIKCYKMINQTIALNQNQHLVYKLILRNACSNNLQTSLSTKSFKVIQDLSFNLNSNEGSIKVSIKNNQEIQESCFQRLYQVYLQGDIEFISMKLPRYISCQNKTKMIIYDCQYNQLIIQLNRDEFDVLESNENIYIFNKTQNHLLRVIKFHNNSIKQFNLKFDDVIIEAQKIAQNIFIYLKNSDLPLLILQNFEINGHNQYLIKSLYQNESIFFYTETNLYKVIQYPNLLVIENQGSIKCFKYLEGEIIFISQLPNVKDCLLFLTVQYHSRSLILSQFNDFEIHHLSNYSLLDYQFSNPLRYESKLQRLAILIKQNNSLFIAILEFDYTSLNMREIISTDNPFFKLTSSNLLYSSNKKWRYLYFELIFVDVSTQTPFQDKLSSNYQMYLNPMQGEDGGIEVALSIQNACYELQSLQNLSIIQIQKYQIISLNISDFFKGPISSLELFNNSNIKLNGPFQYTKKLKECNQMFKFCIKKYHFQFLQYLSQFKIAFLENEKFGISDSFLNNEIIRIFWIRDNYFLSIAHLGNKLYISLIQCSEKEDEICKLTTNVNETLQITQVEQLNIMRTGNLIQLYAYTFLYIQDINFAMVEIEQMNFDFSYIEQSQDYYIFFARSKINQNDLEIKIYQIQLNQKILIYSSIVATEFETEFTTKTENAYNYESKIKLGPSKQIGDEIIVKFLVFNKNENLSYLFLLEIQLKQKIVQFQFQNYIRNFIPTVPLQSNFIVDYLDDDILILKQDLGEQIKIYDLRHQREFYDYFHQSNNTIQIQRINTTHYIFDTHDGISLGTIGYEIQIEYWGESIYYFDIFAQNEISKNKVSFQIHMQQNQNYQVNIMLIQLICLFFLMFYLKNKRSRTRK</sequence>
<feature type="signal peptide" evidence="2">
    <location>
        <begin position="1"/>
        <end position="17"/>
    </location>
</feature>
<keyword evidence="1" id="KW-1133">Transmembrane helix</keyword>
<keyword evidence="1" id="KW-0472">Membrane</keyword>
<dbReference type="EMBL" id="CAJJDP010000044">
    <property type="protein sequence ID" value="CAD8163745.1"/>
    <property type="molecule type" value="Genomic_DNA"/>
</dbReference>
<feature type="transmembrane region" description="Helical" evidence="1">
    <location>
        <begin position="1244"/>
        <end position="1263"/>
    </location>
</feature>